<evidence type="ECO:0000256" key="1">
    <source>
        <dbReference type="SAM" id="MobiDB-lite"/>
    </source>
</evidence>
<feature type="region of interest" description="Disordered" evidence="1">
    <location>
        <begin position="38"/>
        <end position="65"/>
    </location>
</feature>
<dbReference type="InterPro" id="IPR022566">
    <property type="entry name" value="DUF2613"/>
</dbReference>
<dbReference type="KEGG" id="cmq:B840_11505"/>
<proteinExistence type="predicted"/>
<feature type="transmembrane region" description="Helical" evidence="2">
    <location>
        <begin position="12"/>
        <end position="37"/>
    </location>
</feature>
<name>A0A0B6TIV4_9CORY</name>
<protein>
    <submittedName>
        <fullName evidence="3">Putative secreted protein</fullName>
    </submittedName>
</protein>
<reference evidence="3 4" key="1">
    <citation type="submission" date="2014-05" db="EMBL/GenBank/DDBJ databases">
        <title>Complete genome sequence of Corynebacterium marinum DSM 44953.</title>
        <authorList>
            <person name="Schaffert L."/>
            <person name="Albersmeier A."/>
            <person name="Kalinowski J."/>
            <person name="Ruckert C."/>
        </authorList>
    </citation>
    <scope>NUCLEOTIDE SEQUENCE [LARGE SCALE GENOMIC DNA]</scope>
    <source>
        <strain evidence="3 4">DSM 44953</strain>
    </source>
</reference>
<keyword evidence="2" id="KW-0812">Transmembrane</keyword>
<keyword evidence="2" id="KW-0472">Membrane</keyword>
<dbReference type="EMBL" id="CP007790">
    <property type="protein sequence ID" value="AJK69872.1"/>
    <property type="molecule type" value="Genomic_DNA"/>
</dbReference>
<gene>
    <name evidence="3" type="ORF">B840_11505</name>
</gene>
<dbReference type="Proteomes" id="UP000031928">
    <property type="component" value="Chromosome"/>
</dbReference>
<keyword evidence="2" id="KW-1133">Transmembrane helix</keyword>
<sequence length="65" mass="6369">MSSYSDSVSRRSVSSVIASAVVGVALGVVSVIGVASFSGQDNVPQGNAVPADDALLGGPEYGTRG</sequence>
<evidence type="ECO:0000256" key="2">
    <source>
        <dbReference type="SAM" id="Phobius"/>
    </source>
</evidence>
<evidence type="ECO:0000313" key="4">
    <source>
        <dbReference type="Proteomes" id="UP000031928"/>
    </source>
</evidence>
<evidence type="ECO:0000313" key="3">
    <source>
        <dbReference type="EMBL" id="AJK69872.1"/>
    </source>
</evidence>
<dbReference type="HOGENOM" id="CLU_192074_0_0_11"/>
<dbReference type="Pfam" id="PF11021">
    <property type="entry name" value="DUF2613"/>
    <property type="match status" value="1"/>
</dbReference>
<organism evidence="3 4">
    <name type="scientific">Corynebacterium marinum DSM 44953</name>
    <dbReference type="NCBI Taxonomy" id="1224162"/>
    <lineage>
        <taxon>Bacteria</taxon>
        <taxon>Bacillati</taxon>
        <taxon>Actinomycetota</taxon>
        <taxon>Actinomycetes</taxon>
        <taxon>Mycobacteriales</taxon>
        <taxon>Corynebacteriaceae</taxon>
        <taxon>Corynebacterium</taxon>
    </lineage>
</organism>
<dbReference type="AlphaFoldDB" id="A0A0B6TIV4"/>
<accession>A0A0B6TIV4</accession>
<dbReference type="RefSeq" id="WP_042622221.1">
    <property type="nucleotide sequence ID" value="NZ_CP007790.1"/>
</dbReference>
<dbReference type="STRING" id="1224162.B840_11505"/>
<keyword evidence="4" id="KW-1185">Reference proteome</keyword>